<keyword evidence="3" id="KW-1185">Reference proteome</keyword>
<reference evidence="2 3" key="1">
    <citation type="submission" date="2024-09" db="EMBL/GenBank/DDBJ databases">
        <authorList>
            <person name="Sun Q."/>
            <person name="Mori K."/>
        </authorList>
    </citation>
    <scope>NUCLEOTIDE SEQUENCE [LARGE SCALE GENOMIC DNA]</scope>
    <source>
        <strain evidence="2 3">CCM 7904</strain>
    </source>
</reference>
<accession>A0ABV6CP72</accession>
<comment type="caution">
    <text evidence="2">The sequence shown here is derived from an EMBL/GenBank/DDBJ whole genome shotgun (WGS) entry which is preliminary data.</text>
</comment>
<evidence type="ECO:0000313" key="2">
    <source>
        <dbReference type="EMBL" id="MFC0202222.1"/>
    </source>
</evidence>
<dbReference type="Gene3D" id="3.10.180.10">
    <property type="entry name" value="2,3-Dihydroxybiphenyl 1,2-Dioxygenase, domain 1"/>
    <property type="match status" value="1"/>
</dbReference>
<dbReference type="CDD" id="cd07251">
    <property type="entry name" value="VOC_like"/>
    <property type="match status" value="1"/>
</dbReference>
<feature type="domain" description="VOC" evidence="1">
    <location>
        <begin position="5"/>
        <end position="127"/>
    </location>
</feature>
<evidence type="ECO:0000313" key="3">
    <source>
        <dbReference type="Proteomes" id="UP001589795"/>
    </source>
</evidence>
<dbReference type="Proteomes" id="UP001589795">
    <property type="component" value="Unassembled WGS sequence"/>
</dbReference>
<dbReference type="RefSeq" id="WP_265506692.1">
    <property type="nucleotide sequence ID" value="NZ_JAOTBE010000016.1"/>
</dbReference>
<dbReference type="EMBL" id="JBHLWQ010000178">
    <property type="protein sequence ID" value="MFC0202222.1"/>
    <property type="molecule type" value="Genomic_DNA"/>
</dbReference>
<sequence length="144" mass="15643">MTPQRITLVTLGVNNLERAKNFYSALGWTPAPSEAGSIVFYQLNGLVLGLFGLKELAKDQDRPAAELGTGAMTLALNMPDRKAVDTAYQRGLDAGAAPIKAPHEVFWGGYSGYYADLDGHVWEIAHNPYWPLNEDGSLTLPDHA</sequence>
<protein>
    <submittedName>
        <fullName evidence="2">VOC family protein</fullName>
    </submittedName>
</protein>
<dbReference type="InterPro" id="IPR004360">
    <property type="entry name" value="Glyas_Fos-R_dOase_dom"/>
</dbReference>
<proteinExistence type="predicted"/>
<dbReference type="SUPFAM" id="SSF54593">
    <property type="entry name" value="Glyoxalase/Bleomycin resistance protein/Dihydroxybiphenyl dioxygenase"/>
    <property type="match status" value="1"/>
</dbReference>
<dbReference type="InterPro" id="IPR037523">
    <property type="entry name" value="VOC_core"/>
</dbReference>
<name>A0ABV6CP72_9RHOB</name>
<dbReference type="PANTHER" id="PTHR36503:SF1">
    <property type="entry name" value="BLR2520 PROTEIN"/>
    <property type="match status" value="1"/>
</dbReference>
<dbReference type="PROSITE" id="PS51819">
    <property type="entry name" value="VOC"/>
    <property type="match status" value="1"/>
</dbReference>
<evidence type="ECO:0000259" key="1">
    <source>
        <dbReference type="PROSITE" id="PS51819"/>
    </source>
</evidence>
<gene>
    <name evidence="2" type="ORF">ACFFIZ_18385</name>
</gene>
<dbReference type="InterPro" id="IPR029068">
    <property type="entry name" value="Glyas_Bleomycin-R_OHBP_Dase"/>
</dbReference>
<dbReference type="PANTHER" id="PTHR36503">
    <property type="entry name" value="BLR2520 PROTEIN"/>
    <property type="match status" value="1"/>
</dbReference>
<organism evidence="2 3">
    <name type="scientific">Paracoccus rhizosphaerae</name>
    <dbReference type="NCBI Taxonomy" id="1133347"/>
    <lineage>
        <taxon>Bacteria</taxon>
        <taxon>Pseudomonadati</taxon>
        <taxon>Pseudomonadota</taxon>
        <taxon>Alphaproteobacteria</taxon>
        <taxon>Rhodobacterales</taxon>
        <taxon>Paracoccaceae</taxon>
        <taxon>Paracoccus</taxon>
    </lineage>
</organism>
<dbReference type="Pfam" id="PF00903">
    <property type="entry name" value="Glyoxalase"/>
    <property type="match status" value="1"/>
</dbReference>